<dbReference type="PANTHER" id="PTHR48081">
    <property type="entry name" value="AB HYDROLASE SUPERFAMILY PROTEIN C4A8.06C"/>
    <property type="match status" value="1"/>
</dbReference>
<comment type="caution">
    <text evidence="3">The sequence shown here is derived from an EMBL/GenBank/DDBJ whole genome shotgun (WGS) entry which is preliminary data.</text>
</comment>
<evidence type="ECO:0000313" key="3">
    <source>
        <dbReference type="EMBL" id="KAJ3509320.1"/>
    </source>
</evidence>
<dbReference type="InterPro" id="IPR050300">
    <property type="entry name" value="GDXG_lipolytic_enzyme"/>
</dbReference>
<gene>
    <name evidence="3" type="ORF">NLJ89_g5284</name>
</gene>
<keyword evidence="4" id="KW-1185">Reference proteome</keyword>
<reference evidence="3" key="1">
    <citation type="submission" date="2022-07" db="EMBL/GenBank/DDBJ databases">
        <title>Genome Sequence of Agrocybe chaxingu.</title>
        <authorList>
            <person name="Buettner E."/>
        </authorList>
    </citation>
    <scope>NUCLEOTIDE SEQUENCE</scope>
    <source>
        <strain evidence="3">MP-N11</strain>
    </source>
</reference>
<dbReference type="Gene3D" id="3.40.50.1820">
    <property type="entry name" value="alpha/beta hydrolase"/>
    <property type="match status" value="1"/>
</dbReference>
<evidence type="ECO:0000256" key="1">
    <source>
        <dbReference type="ARBA" id="ARBA00022801"/>
    </source>
</evidence>
<feature type="domain" description="Alpha/beta hydrolase fold-3" evidence="2">
    <location>
        <begin position="114"/>
        <end position="334"/>
    </location>
</feature>
<dbReference type="Pfam" id="PF07859">
    <property type="entry name" value="Abhydrolase_3"/>
    <property type="match status" value="1"/>
</dbReference>
<accession>A0A9W8K0H7</accession>
<evidence type="ECO:0000259" key="2">
    <source>
        <dbReference type="Pfam" id="PF07859"/>
    </source>
</evidence>
<protein>
    <recommendedName>
        <fullName evidence="2">Alpha/beta hydrolase fold-3 domain-containing protein</fullName>
    </recommendedName>
</protein>
<keyword evidence="1" id="KW-0378">Hydrolase</keyword>
<dbReference type="AlphaFoldDB" id="A0A9W8K0H7"/>
<evidence type="ECO:0000313" key="4">
    <source>
        <dbReference type="Proteomes" id="UP001148786"/>
    </source>
</evidence>
<dbReference type="Proteomes" id="UP001148786">
    <property type="component" value="Unassembled WGS sequence"/>
</dbReference>
<name>A0A9W8K0H7_9AGAR</name>
<proteinExistence type="predicted"/>
<dbReference type="PANTHER" id="PTHR48081:SF31">
    <property type="entry name" value="STERYL ACETYL HYDROLASE MUG81-RELATED"/>
    <property type="match status" value="1"/>
</dbReference>
<sequence length="368" mass="40956">MAGQKKGTYGSISLRDLAHLVTVVIRLPFVSLWLITKNIPRLGKSRECKRTVGASLTRWVFSKVNVAELQKLSPNSLKTYKSWAKGKNLPIVVDDLIDDTTLVWIGSKRRDKVVLYLHGGAYVAPLQPFMLEFWHYVQCELSKDEKQVAFAVLLYSLVPGAPYPTQIRQAVVAVEHILASGVHPSDLQLVGDSAGCNLILGLLAHLMHPLDGIRPIIGLTAPLRGAYLMSPWLCMQSTSTSFRSKSTKDTFYAADIDKSGQVVLASVSDEQRIYLEPLHAPDSWFLGLDSVVERLFMSAGGEELFRDDIIKFSQTLSRVKSNFTFTVQEGGIHEDPMLDFHVKLPHDQLGSLTPLIIRWLSAGLDPFE</sequence>
<dbReference type="GO" id="GO:0016787">
    <property type="term" value="F:hydrolase activity"/>
    <property type="evidence" value="ECO:0007669"/>
    <property type="project" value="UniProtKB-KW"/>
</dbReference>
<organism evidence="3 4">
    <name type="scientific">Agrocybe chaxingu</name>
    <dbReference type="NCBI Taxonomy" id="84603"/>
    <lineage>
        <taxon>Eukaryota</taxon>
        <taxon>Fungi</taxon>
        <taxon>Dikarya</taxon>
        <taxon>Basidiomycota</taxon>
        <taxon>Agaricomycotina</taxon>
        <taxon>Agaricomycetes</taxon>
        <taxon>Agaricomycetidae</taxon>
        <taxon>Agaricales</taxon>
        <taxon>Agaricineae</taxon>
        <taxon>Strophariaceae</taxon>
        <taxon>Agrocybe</taxon>
    </lineage>
</organism>
<dbReference type="OrthoDB" id="2152029at2759"/>
<dbReference type="InterPro" id="IPR013094">
    <property type="entry name" value="AB_hydrolase_3"/>
</dbReference>
<dbReference type="InterPro" id="IPR029058">
    <property type="entry name" value="AB_hydrolase_fold"/>
</dbReference>
<dbReference type="EMBL" id="JANKHO010000486">
    <property type="protein sequence ID" value="KAJ3509320.1"/>
    <property type="molecule type" value="Genomic_DNA"/>
</dbReference>
<dbReference type="SUPFAM" id="SSF53474">
    <property type="entry name" value="alpha/beta-Hydrolases"/>
    <property type="match status" value="1"/>
</dbReference>